<proteinExistence type="predicted"/>
<protein>
    <recommendedName>
        <fullName evidence="3">HEAT repeat domain-containing protein</fullName>
    </recommendedName>
</protein>
<name>A0ABV3KNX5_STRGS</name>
<evidence type="ECO:0000313" key="1">
    <source>
        <dbReference type="EMBL" id="MEV8460998.1"/>
    </source>
</evidence>
<dbReference type="RefSeq" id="WP_162655569.1">
    <property type="nucleotide sequence ID" value="NZ_JBFAUJ010000006.1"/>
</dbReference>
<dbReference type="Proteomes" id="UP001553148">
    <property type="component" value="Unassembled WGS sequence"/>
</dbReference>
<gene>
    <name evidence="1" type="ORF">AB0470_15790</name>
</gene>
<dbReference type="EMBL" id="JBFAUJ010000006">
    <property type="protein sequence ID" value="MEV8460998.1"/>
    <property type="molecule type" value="Genomic_DNA"/>
</dbReference>
<evidence type="ECO:0008006" key="3">
    <source>
        <dbReference type="Google" id="ProtNLM"/>
    </source>
</evidence>
<sequence length="535" mass="59921">MEPEWVKPDAAKLPTQAHHGYILDLSELPNDQRPGASFGQGLLTYGRIGVNEARYLVVLTTPDDWEGQCAEETRSITVEHSSPDAKPLVQQALRDLGSEDRVHWTEDALYDEIWQSNPPAQEARRLAHIIHQAASNNSYIIDEFRGWNHYLDDLLTPDHDSHGGPDLLSTRATVWAGALLHGGQKQSVLHASDSLLKKLRVPREPSDILADATSTHRLKAARLERDNGRVFHPRDKHDLAPAILKNLWEEFPTQQKLLREWAVSVAADRAVSDDDARIAVRMLLRLAEAVHDNAIIDAIADNLAERRRPLAVEALTSAALTPSLGRHVRRRLYQWMLPEAPTPALVALVADICGGELAEHEPSIALTRLARAAAHAPYLSPPMVGAFRRLASINEPVVMKALETWLAEEPTKRHALVAFLSLAASTEGAQLLLRLSMEPHGRRFFVRAWQQLLDSDRSRTAADEELDHWGTAAENGALPSEQLIDLFADIYEPKIYRSGLRRFFARDPDFQSSFWGEVLEQAIARSRRNERDATE</sequence>
<reference evidence="1 2" key="1">
    <citation type="submission" date="2024-06" db="EMBL/GenBank/DDBJ databases">
        <title>The Natural Products Discovery Center: Release of the First 8490 Sequenced Strains for Exploring Actinobacteria Biosynthetic Diversity.</title>
        <authorList>
            <person name="Kalkreuter E."/>
            <person name="Kautsar S.A."/>
            <person name="Yang D."/>
            <person name="Bader C.D."/>
            <person name="Teijaro C.N."/>
            <person name="Fluegel L."/>
            <person name="Davis C.M."/>
            <person name="Simpson J.R."/>
            <person name="Lauterbach L."/>
            <person name="Steele A.D."/>
            <person name="Gui C."/>
            <person name="Meng S."/>
            <person name="Li G."/>
            <person name="Viehrig K."/>
            <person name="Ye F."/>
            <person name="Su P."/>
            <person name="Kiefer A.F."/>
            <person name="Nichols A."/>
            <person name="Cepeda A.J."/>
            <person name="Yan W."/>
            <person name="Fan B."/>
            <person name="Jiang Y."/>
            <person name="Adhikari A."/>
            <person name="Zheng C.-J."/>
            <person name="Schuster L."/>
            <person name="Cowan T.M."/>
            <person name="Smanski M.J."/>
            <person name="Chevrette M.G."/>
            <person name="De Carvalho L.P.S."/>
            <person name="Shen B."/>
        </authorList>
    </citation>
    <scope>NUCLEOTIDE SEQUENCE [LARGE SCALE GENOMIC DNA]</scope>
    <source>
        <strain evidence="1 2">NPDC052360</strain>
    </source>
</reference>
<evidence type="ECO:0000313" key="2">
    <source>
        <dbReference type="Proteomes" id="UP001553148"/>
    </source>
</evidence>
<accession>A0ABV3KNX5</accession>
<organism evidence="1 2">
    <name type="scientific">Streptomyces griseosporeus</name>
    <dbReference type="NCBI Taxonomy" id="1910"/>
    <lineage>
        <taxon>Bacteria</taxon>
        <taxon>Bacillati</taxon>
        <taxon>Actinomycetota</taxon>
        <taxon>Actinomycetes</taxon>
        <taxon>Kitasatosporales</taxon>
        <taxon>Streptomycetaceae</taxon>
        <taxon>Streptomyces</taxon>
    </lineage>
</organism>
<comment type="caution">
    <text evidence="1">The sequence shown here is derived from an EMBL/GenBank/DDBJ whole genome shotgun (WGS) entry which is preliminary data.</text>
</comment>
<keyword evidence="2" id="KW-1185">Reference proteome</keyword>